<dbReference type="Gene3D" id="3.10.450.50">
    <property type="match status" value="1"/>
</dbReference>
<protein>
    <submittedName>
        <fullName evidence="1">Nuclear transport factor 2 family protein</fullName>
    </submittedName>
</protein>
<dbReference type="AlphaFoldDB" id="A0A372NNW8"/>
<dbReference type="OrthoDB" id="8684708at2"/>
<name>A0A372NNW8_9SPHI</name>
<comment type="caution">
    <text evidence="1">The sequence shown here is derived from an EMBL/GenBank/DDBJ whole genome shotgun (WGS) entry which is preliminary data.</text>
</comment>
<gene>
    <name evidence="1" type="ORF">D0C36_24060</name>
</gene>
<dbReference type="RefSeq" id="WP_117394304.1">
    <property type="nucleotide sequence ID" value="NZ_QWDC01000009.1"/>
</dbReference>
<reference evidence="1 2" key="1">
    <citation type="submission" date="2018-08" db="EMBL/GenBank/DDBJ databases">
        <title>Mucilaginibacter sp. MYSH2.</title>
        <authorList>
            <person name="Seo T."/>
        </authorList>
    </citation>
    <scope>NUCLEOTIDE SEQUENCE [LARGE SCALE GENOMIC DNA]</scope>
    <source>
        <strain evidence="1 2">MYSH2</strain>
    </source>
</reference>
<accession>A0A372NNW8</accession>
<sequence length="107" mass="11932">MNLPTIVSKLVAAQNQFDSETYTGCFAETAIVHDEGKIHQGKAEIRKWNEHSNEEYHATMKPLKYESSEQEDLLTAEADGNFPGSPAVLKFHLVLENELISSLKITG</sequence>
<organism evidence="1 2">
    <name type="scientific">Mucilaginibacter conchicola</name>
    <dbReference type="NCBI Taxonomy" id="2303333"/>
    <lineage>
        <taxon>Bacteria</taxon>
        <taxon>Pseudomonadati</taxon>
        <taxon>Bacteroidota</taxon>
        <taxon>Sphingobacteriia</taxon>
        <taxon>Sphingobacteriales</taxon>
        <taxon>Sphingobacteriaceae</taxon>
        <taxon>Mucilaginibacter</taxon>
    </lineage>
</organism>
<proteinExistence type="predicted"/>
<dbReference type="SUPFAM" id="SSF54427">
    <property type="entry name" value="NTF2-like"/>
    <property type="match status" value="1"/>
</dbReference>
<dbReference type="EMBL" id="QWDC01000009">
    <property type="protein sequence ID" value="RFZ89933.1"/>
    <property type="molecule type" value="Genomic_DNA"/>
</dbReference>
<dbReference type="InterPro" id="IPR032710">
    <property type="entry name" value="NTF2-like_dom_sf"/>
</dbReference>
<evidence type="ECO:0000313" key="2">
    <source>
        <dbReference type="Proteomes" id="UP000264217"/>
    </source>
</evidence>
<dbReference type="Proteomes" id="UP000264217">
    <property type="component" value="Unassembled WGS sequence"/>
</dbReference>
<keyword evidence="2" id="KW-1185">Reference proteome</keyword>
<evidence type="ECO:0000313" key="1">
    <source>
        <dbReference type="EMBL" id="RFZ89933.1"/>
    </source>
</evidence>